<keyword evidence="1" id="KW-1133">Transmembrane helix</keyword>
<feature type="transmembrane region" description="Helical" evidence="1">
    <location>
        <begin position="127"/>
        <end position="146"/>
    </location>
</feature>
<protein>
    <submittedName>
        <fullName evidence="2">Uncharacterized protein</fullName>
    </submittedName>
</protein>
<dbReference type="RefSeq" id="WP_145456634.1">
    <property type="nucleotide sequence ID" value="NZ_CP036317.1"/>
</dbReference>
<gene>
    <name evidence="2" type="ORF">Pan153_30240</name>
</gene>
<evidence type="ECO:0000313" key="2">
    <source>
        <dbReference type="EMBL" id="QDV18367.1"/>
    </source>
</evidence>
<sequence>MNLTQQMPTFARWYRSLLAIPLMPHVAFLVASVIGTAVTPVCMLLKESAVPELLVFILFVPLWLPVVAGDLAILYWHKKQPLFRPSLLLRFLILGLVMEGLLLFLQYEYPPQSAYDETKGELVLQSIYGVQCVLLLVLEPVLRWLLRRQVKAEDDRIVIH</sequence>
<dbReference type="OrthoDB" id="272958at2"/>
<keyword evidence="1" id="KW-0472">Membrane</keyword>
<feature type="transmembrane region" description="Helical" evidence="1">
    <location>
        <begin position="12"/>
        <end position="34"/>
    </location>
</feature>
<organism evidence="2 3">
    <name type="scientific">Gimesia panareensis</name>
    <dbReference type="NCBI Taxonomy" id="2527978"/>
    <lineage>
        <taxon>Bacteria</taxon>
        <taxon>Pseudomonadati</taxon>
        <taxon>Planctomycetota</taxon>
        <taxon>Planctomycetia</taxon>
        <taxon>Planctomycetales</taxon>
        <taxon>Planctomycetaceae</taxon>
        <taxon>Gimesia</taxon>
    </lineage>
</organism>
<keyword evidence="1" id="KW-0812">Transmembrane</keyword>
<dbReference type="AlphaFoldDB" id="A0A518FPV6"/>
<feature type="transmembrane region" description="Helical" evidence="1">
    <location>
        <begin position="54"/>
        <end position="75"/>
    </location>
</feature>
<dbReference type="Proteomes" id="UP000320839">
    <property type="component" value="Chromosome"/>
</dbReference>
<reference evidence="2 3" key="1">
    <citation type="submission" date="2019-02" db="EMBL/GenBank/DDBJ databases">
        <title>Deep-cultivation of Planctomycetes and their phenomic and genomic characterization uncovers novel biology.</title>
        <authorList>
            <person name="Wiegand S."/>
            <person name="Jogler M."/>
            <person name="Boedeker C."/>
            <person name="Pinto D."/>
            <person name="Vollmers J."/>
            <person name="Rivas-Marin E."/>
            <person name="Kohn T."/>
            <person name="Peeters S.H."/>
            <person name="Heuer A."/>
            <person name="Rast P."/>
            <person name="Oberbeckmann S."/>
            <person name="Bunk B."/>
            <person name="Jeske O."/>
            <person name="Meyerdierks A."/>
            <person name="Storesund J.E."/>
            <person name="Kallscheuer N."/>
            <person name="Luecker S."/>
            <person name="Lage O.M."/>
            <person name="Pohl T."/>
            <person name="Merkel B.J."/>
            <person name="Hornburger P."/>
            <person name="Mueller R.-W."/>
            <person name="Bruemmer F."/>
            <person name="Labrenz M."/>
            <person name="Spormann A.M."/>
            <person name="Op den Camp H."/>
            <person name="Overmann J."/>
            <person name="Amann R."/>
            <person name="Jetten M.S.M."/>
            <person name="Mascher T."/>
            <person name="Medema M.H."/>
            <person name="Devos D.P."/>
            <person name="Kaster A.-K."/>
            <person name="Ovreas L."/>
            <person name="Rohde M."/>
            <person name="Galperin M.Y."/>
            <person name="Jogler C."/>
        </authorList>
    </citation>
    <scope>NUCLEOTIDE SEQUENCE [LARGE SCALE GENOMIC DNA]</scope>
    <source>
        <strain evidence="2 3">Pan153</strain>
    </source>
</reference>
<name>A0A518FPV6_9PLAN</name>
<evidence type="ECO:0000313" key="3">
    <source>
        <dbReference type="Proteomes" id="UP000320839"/>
    </source>
</evidence>
<dbReference type="EMBL" id="CP036317">
    <property type="protein sequence ID" value="QDV18367.1"/>
    <property type="molecule type" value="Genomic_DNA"/>
</dbReference>
<proteinExistence type="predicted"/>
<accession>A0A518FPV6</accession>
<evidence type="ECO:0000256" key="1">
    <source>
        <dbReference type="SAM" id="Phobius"/>
    </source>
</evidence>
<feature type="transmembrane region" description="Helical" evidence="1">
    <location>
        <begin position="87"/>
        <end position="107"/>
    </location>
</feature>